<feature type="zinc finger region" description="C3H1-type" evidence="5">
    <location>
        <begin position="305"/>
        <end position="333"/>
    </location>
</feature>
<dbReference type="GO" id="GO:0003729">
    <property type="term" value="F:mRNA binding"/>
    <property type="evidence" value="ECO:0000318"/>
    <property type="project" value="GO_Central"/>
</dbReference>
<feature type="zinc finger region" description="C3H1-type" evidence="5">
    <location>
        <begin position="78"/>
        <end position="106"/>
    </location>
</feature>
<dbReference type="InterPro" id="IPR000571">
    <property type="entry name" value="Znf_CCCH"/>
</dbReference>
<dbReference type="PANTHER" id="PTHR12506">
    <property type="entry name" value="PROTEIN PHOSPHATASE RELATED"/>
    <property type="match status" value="1"/>
</dbReference>
<dbReference type="Pfam" id="PF00642">
    <property type="entry name" value="zf-CCCH"/>
    <property type="match status" value="5"/>
</dbReference>
<dbReference type="PhylomeDB" id="A0A022S0R2"/>
<dbReference type="Gene3D" id="2.30.30.1190">
    <property type="match status" value="1"/>
</dbReference>
<dbReference type="PROSITE" id="PS50103">
    <property type="entry name" value="ZF_C3H1"/>
    <property type="match status" value="5"/>
</dbReference>
<organism evidence="8 9">
    <name type="scientific">Erythranthe guttata</name>
    <name type="common">Yellow monkey flower</name>
    <name type="synonym">Mimulus guttatus</name>
    <dbReference type="NCBI Taxonomy" id="4155"/>
    <lineage>
        <taxon>Eukaryota</taxon>
        <taxon>Viridiplantae</taxon>
        <taxon>Streptophyta</taxon>
        <taxon>Embryophyta</taxon>
        <taxon>Tracheophyta</taxon>
        <taxon>Spermatophyta</taxon>
        <taxon>Magnoliopsida</taxon>
        <taxon>eudicotyledons</taxon>
        <taxon>Gunneridae</taxon>
        <taxon>Pentapetalae</taxon>
        <taxon>asterids</taxon>
        <taxon>lamiids</taxon>
        <taxon>Lamiales</taxon>
        <taxon>Phrymaceae</taxon>
        <taxon>Erythranthe</taxon>
    </lineage>
</organism>
<dbReference type="KEGG" id="egt:105969943"/>
<keyword evidence="4" id="KW-0238">DNA-binding</keyword>
<reference evidence="8 9" key="1">
    <citation type="journal article" date="2013" name="Proc. Natl. Acad. Sci. U.S.A.">
        <title>Fine-scale variation in meiotic recombination in Mimulus inferred from population shotgun sequencing.</title>
        <authorList>
            <person name="Hellsten U."/>
            <person name="Wright K.M."/>
            <person name="Jenkins J."/>
            <person name="Shu S."/>
            <person name="Yuan Y."/>
            <person name="Wessler S.R."/>
            <person name="Schmutz J."/>
            <person name="Willis J.H."/>
            <person name="Rokhsar D.S."/>
        </authorList>
    </citation>
    <scope>NUCLEOTIDE SEQUENCE [LARGE SCALE GENOMIC DNA]</scope>
    <source>
        <strain evidence="9">cv. DUN x IM62</strain>
    </source>
</reference>
<evidence type="ECO:0000256" key="5">
    <source>
        <dbReference type="PROSITE-ProRule" id="PRU00723"/>
    </source>
</evidence>
<accession>A0A022S0R2</accession>
<dbReference type="eggNOG" id="KOG1677">
    <property type="taxonomic scope" value="Eukaryota"/>
</dbReference>
<evidence type="ECO:0000256" key="4">
    <source>
        <dbReference type="ARBA" id="ARBA00023125"/>
    </source>
</evidence>
<dbReference type="EMBL" id="KI630210">
    <property type="protein sequence ID" value="EYU44830.1"/>
    <property type="molecule type" value="Genomic_DNA"/>
</dbReference>
<evidence type="ECO:0000256" key="6">
    <source>
        <dbReference type="SAM" id="MobiDB-lite"/>
    </source>
</evidence>
<gene>
    <name evidence="8" type="ORF">MIMGU_mgv1a007498mg</name>
</gene>
<feature type="domain" description="C3H1-type" evidence="7">
    <location>
        <begin position="120"/>
        <end position="148"/>
    </location>
</feature>
<evidence type="ECO:0000256" key="3">
    <source>
        <dbReference type="ARBA" id="ARBA00022833"/>
    </source>
</evidence>
<feature type="zinc finger region" description="C3H1-type" evidence="5">
    <location>
        <begin position="164"/>
        <end position="192"/>
    </location>
</feature>
<evidence type="ECO:0000313" key="8">
    <source>
        <dbReference type="EMBL" id="EYU44830.1"/>
    </source>
</evidence>
<evidence type="ECO:0000256" key="2">
    <source>
        <dbReference type="ARBA" id="ARBA00022771"/>
    </source>
</evidence>
<evidence type="ECO:0000259" key="7">
    <source>
        <dbReference type="PROSITE" id="PS50103"/>
    </source>
</evidence>
<feature type="domain" description="C3H1-type" evidence="7">
    <location>
        <begin position="351"/>
        <end position="379"/>
    </location>
</feature>
<sequence length="405" mass="44569">MPTMGTHEDDSRTSPPLPDPPSEDQKLEFPTADPSKDDLIGRMENLVLKSDADHDGIGNADGNKDGGALGSTGFLPLRPYAGDCPHFVRTGTCKFGPSCRYNHPIKKLHQLSDGGFESGISGVIECKYFSTAEGCRYGKSCRYVHPGEESDVTPQLNQLGLPTRLGAKECLFYIRNGSCRYGSRCVYNHPEPASVEGYIHQNPMDGKFVKQVGDLSENRNVGYMHLSGASEAYQAPRSLNKLSGNIDAYLGNLISPQWVDKQPKWNGYQASSYLPRTGNSYSAPITDGSLRKVDISVDIDEFPERPGQPECDFFMKTGDCKFKLTCRFHHPKNRACRPGECVLNENGLPLRPGRSVCRHYERHGLCKFGRACMFDHPASHSLSTYPVWSSVKTDSGGGNCGGWAD</sequence>
<dbReference type="OMA" id="ACLFDHP"/>
<dbReference type="Gene3D" id="4.10.1000.10">
    <property type="entry name" value="Zinc finger, CCCH-type"/>
    <property type="match status" value="2"/>
</dbReference>
<dbReference type="GO" id="GO:0008270">
    <property type="term" value="F:zinc ion binding"/>
    <property type="evidence" value="ECO:0007669"/>
    <property type="project" value="UniProtKB-KW"/>
</dbReference>
<dbReference type="SMART" id="SM00356">
    <property type="entry name" value="ZnF_C3H1"/>
    <property type="match status" value="5"/>
</dbReference>
<dbReference type="Proteomes" id="UP000030748">
    <property type="component" value="Unassembled WGS sequence"/>
</dbReference>
<dbReference type="PANTHER" id="PTHR12506:SF75">
    <property type="entry name" value="ZINC FINGER CCCH DOMAIN-CONTAINING PROTEIN 67-LIKE"/>
    <property type="match status" value="1"/>
</dbReference>
<feature type="domain" description="C3H1-type" evidence="7">
    <location>
        <begin position="78"/>
        <end position="106"/>
    </location>
</feature>
<protein>
    <recommendedName>
        <fullName evidence="7">C3H1-type domain-containing protein</fullName>
    </recommendedName>
</protein>
<feature type="region of interest" description="Disordered" evidence="6">
    <location>
        <begin position="1"/>
        <end position="39"/>
    </location>
</feature>
<dbReference type="STRING" id="4155.A0A022S0R2"/>
<feature type="domain" description="C3H1-type" evidence="7">
    <location>
        <begin position="164"/>
        <end position="192"/>
    </location>
</feature>
<feature type="zinc finger region" description="C3H1-type" evidence="5">
    <location>
        <begin position="120"/>
        <end position="148"/>
    </location>
</feature>
<evidence type="ECO:0000313" key="9">
    <source>
        <dbReference type="Proteomes" id="UP000030748"/>
    </source>
</evidence>
<dbReference type="AlphaFoldDB" id="A0A022S0R2"/>
<keyword evidence="9" id="KW-1185">Reference proteome</keyword>
<dbReference type="OrthoDB" id="411372at2759"/>
<feature type="compositionally biased region" description="Basic and acidic residues" evidence="6">
    <location>
        <begin position="1"/>
        <end position="12"/>
    </location>
</feature>
<name>A0A022S0R2_ERYGU</name>
<feature type="domain" description="C3H1-type" evidence="7">
    <location>
        <begin position="305"/>
        <end position="333"/>
    </location>
</feature>
<keyword evidence="1 5" id="KW-0479">Metal-binding</keyword>
<keyword evidence="3 5" id="KW-0862">Zinc</keyword>
<feature type="zinc finger region" description="C3H1-type" evidence="5">
    <location>
        <begin position="351"/>
        <end position="379"/>
    </location>
</feature>
<proteinExistence type="predicted"/>
<dbReference type="InterPro" id="IPR036855">
    <property type="entry name" value="Znf_CCCH_sf"/>
</dbReference>
<evidence type="ECO:0000256" key="1">
    <source>
        <dbReference type="ARBA" id="ARBA00022723"/>
    </source>
</evidence>
<dbReference type="GO" id="GO:0003677">
    <property type="term" value="F:DNA binding"/>
    <property type="evidence" value="ECO:0007669"/>
    <property type="project" value="UniProtKB-KW"/>
</dbReference>
<dbReference type="SUPFAM" id="SSF90229">
    <property type="entry name" value="CCCH zinc finger"/>
    <property type="match status" value="4"/>
</dbReference>
<keyword evidence="2 5" id="KW-0863">Zinc-finger</keyword>
<dbReference type="InterPro" id="IPR050974">
    <property type="entry name" value="Plant_ZF_CCCH"/>
</dbReference>